<dbReference type="OrthoDB" id="10638904at2759"/>
<proteinExistence type="predicted"/>
<feature type="non-terminal residue" evidence="1">
    <location>
        <position position="315"/>
    </location>
</feature>
<dbReference type="EMBL" id="MBFR01000761">
    <property type="protein sequence ID" value="PVU85956.1"/>
    <property type="molecule type" value="Genomic_DNA"/>
</dbReference>
<evidence type="ECO:0000313" key="2">
    <source>
        <dbReference type="Proteomes" id="UP000245383"/>
    </source>
</evidence>
<dbReference type="AlphaFoldDB" id="A0A2T9Y0R8"/>
<name>A0A2T9Y0R8_9FUNG</name>
<evidence type="ECO:0000313" key="1">
    <source>
        <dbReference type="EMBL" id="PVU85956.1"/>
    </source>
</evidence>
<organism evidence="1 2">
    <name type="scientific">Smittium simulii</name>
    <dbReference type="NCBI Taxonomy" id="133385"/>
    <lineage>
        <taxon>Eukaryota</taxon>
        <taxon>Fungi</taxon>
        <taxon>Fungi incertae sedis</taxon>
        <taxon>Zoopagomycota</taxon>
        <taxon>Kickxellomycotina</taxon>
        <taxon>Harpellomycetes</taxon>
        <taxon>Harpellales</taxon>
        <taxon>Legeriomycetaceae</taxon>
        <taxon>Smittium</taxon>
    </lineage>
</organism>
<comment type="caution">
    <text evidence="1">The sequence shown here is derived from an EMBL/GenBank/DDBJ whole genome shotgun (WGS) entry which is preliminary data.</text>
</comment>
<dbReference type="Proteomes" id="UP000245383">
    <property type="component" value="Unassembled WGS sequence"/>
</dbReference>
<gene>
    <name evidence="1" type="ORF">BB561_006859</name>
</gene>
<accession>A0A2T9Y0R8</accession>
<reference evidence="1 2" key="1">
    <citation type="journal article" date="2018" name="MBio">
        <title>Comparative Genomics Reveals the Core Gene Toolbox for the Fungus-Insect Symbiosis.</title>
        <authorList>
            <person name="Wang Y."/>
            <person name="Stata M."/>
            <person name="Wang W."/>
            <person name="Stajich J.E."/>
            <person name="White M.M."/>
            <person name="Moncalvo J.M."/>
        </authorList>
    </citation>
    <scope>NUCLEOTIDE SEQUENCE [LARGE SCALE GENOMIC DNA]</scope>
    <source>
        <strain evidence="1 2">SWE-8-4</strain>
    </source>
</reference>
<protein>
    <submittedName>
        <fullName evidence="1">Uncharacterized protein</fullName>
    </submittedName>
</protein>
<keyword evidence="2" id="KW-1185">Reference proteome</keyword>
<sequence length="315" mass="35119">MLKTNNSSVMDDSQPLLQVAKRSLMGYSKATKAITLSGSDKIIGCSWDQFATDTVAAIDYVTNFVGNTYIVVEQNKITRTTYFNFSNVKDAENFYTVAIVYNDRLVDLYQTVKSEGGTQNITIPSFKKVNIINLLAIADVSAFKLRIKNVIHLFGLKFLFKISNEKFEISSFLEIDNELMAMTYKGCNAASSSKGYKQNNLAKTAVKLPTNTEFNIKKLLDESEKNLAAANVAILSNHYNLEQKNGLILQKSDKIDCDFEDKPINKSAELPNITLKNSNTVANAINVIKKNTNINIKLGKLNGDLIILKKEDQNL</sequence>